<comment type="caution">
    <text evidence="11">The sequence shown here is derived from an EMBL/GenBank/DDBJ whole genome shotgun (WGS) entry which is preliminary data.</text>
</comment>
<keyword evidence="5 9" id="KW-0479">Metal-binding</keyword>
<evidence type="ECO:0000256" key="2">
    <source>
        <dbReference type="ARBA" id="ARBA00005179"/>
    </source>
</evidence>
<evidence type="ECO:0000256" key="7">
    <source>
        <dbReference type="ARBA" id="ARBA00023004"/>
    </source>
</evidence>
<evidence type="ECO:0000313" key="11">
    <source>
        <dbReference type="EMBL" id="PIL34527.1"/>
    </source>
</evidence>
<dbReference type="GO" id="GO:0020037">
    <property type="term" value="F:heme binding"/>
    <property type="evidence" value="ECO:0007669"/>
    <property type="project" value="InterPro"/>
</dbReference>
<comment type="pathway">
    <text evidence="2">Secondary metabolite biosynthesis.</text>
</comment>
<evidence type="ECO:0000256" key="9">
    <source>
        <dbReference type="PIRSR" id="PIRSR602401-1"/>
    </source>
</evidence>
<dbReference type="InterPro" id="IPR050121">
    <property type="entry name" value="Cytochrome_P450_monoxygenase"/>
</dbReference>
<evidence type="ECO:0000256" key="4">
    <source>
        <dbReference type="ARBA" id="ARBA00022617"/>
    </source>
</evidence>
<keyword evidence="4 9" id="KW-0349">Heme</keyword>
<evidence type="ECO:0000256" key="10">
    <source>
        <dbReference type="SAM" id="Phobius"/>
    </source>
</evidence>
<dbReference type="GO" id="GO:0005506">
    <property type="term" value="F:iron ion binding"/>
    <property type="evidence" value="ECO:0007669"/>
    <property type="project" value="InterPro"/>
</dbReference>
<dbReference type="InterPro" id="IPR002401">
    <property type="entry name" value="Cyt_P450_E_grp-I"/>
</dbReference>
<dbReference type="GO" id="GO:0004497">
    <property type="term" value="F:monooxygenase activity"/>
    <property type="evidence" value="ECO:0007669"/>
    <property type="project" value="UniProtKB-KW"/>
</dbReference>
<evidence type="ECO:0000256" key="3">
    <source>
        <dbReference type="ARBA" id="ARBA00010617"/>
    </source>
</evidence>
<evidence type="ECO:0000256" key="5">
    <source>
        <dbReference type="ARBA" id="ARBA00022723"/>
    </source>
</evidence>
<reference evidence="11 12" key="1">
    <citation type="journal article" date="2015" name="Sci. Rep.">
        <title>Chromosome-level genome map provides insights into diverse defense mechanisms in the medicinal fungus Ganoderma sinense.</title>
        <authorList>
            <person name="Zhu Y."/>
            <person name="Xu J."/>
            <person name="Sun C."/>
            <person name="Zhou S."/>
            <person name="Xu H."/>
            <person name="Nelson D.R."/>
            <person name="Qian J."/>
            <person name="Song J."/>
            <person name="Luo H."/>
            <person name="Xiang L."/>
            <person name="Li Y."/>
            <person name="Xu Z."/>
            <person name="Ji A."/>
            <person name="Wang L."/>
            <person name="Lu S."/>
            <person name="Hayward A."/>
            <person name="Sun W."/>
            <person name="Li X."/>
            <person name="Schwartz D.C."/>
            <person name="Wang Y."/>
            <person name="Chen S."/>
        </authorList>
    </citation>
    <scope>NUCLEOTIDE SEQUENCE [LARGE SCALE GENOMIC DNA]</scope>
    <source>
        <strain evidence="11 12">ZZ0214-1</strain>
    </source>
</reference>
<keyword evidence="10" id="KW-0472">Membrane</keyword>
<dbReference type="InterPro" id="IPR001128">
    <property type="entry name" value="Cyt_P450"/>
</dbReference>
<evidence type="ECO:0000313" key="12">
    <source>
        <dbReference type="Proteomes" id="UP000230002"/>
    </source>
</evidence>
<organism evidence="11 12">
    <name type="scientific">Ganoderma sinense ZZ0214-1</name>
    <dbReference type="NCBI Taxonomy" id="1077348"/>
    <lineage>
        <taxon>Eukaryota</taxon>
        <taxon>Fungi</taxon>
        <taxon>Dikarya</taxon>
        <taxon>Basidiomycota</taxon>
        <taxon>Agaricomycotina</taxon>
        <taxon>Agaricomycetes</taxon>
        <taxon>Polyporales</taxon>
        <taxon>Polyporaceae</taxon>
        <taxon>Ganoderma</taxon>
    </lineage>
</organism>
<keyword evidence="10" id="KW-0812">Transmembrane</keyword>
<proteinExistence type="inferred from homology"/>
<dbReference type="Proteomes" id="UP000230002">
    <property type="component" value="Unassembled WGS sequence"/>
</dbReference>
<dbReference type="PRINTS" id="PR00385">
    <property type="entry name" value="P450"/>
</dbReference>
<evidence type="ECO:0000256" key="6">
    <source>
        <dbReference type="ARBA" id="ARBA00023002"/>
    </source>
</evidence>
<feature type="transmembrane region" description="Helical" evidence="10">
    <location>
        <begin position="6"/>
        <end position="28"/>
    </location>
</feature>
<keyword evidence="10" id="KW-1133">Transmembrane helix</keyword>
<keyword evidence="6" id="KW-0560">Oxidoreductase</keyword>
<evidence type="ECO:0000256" key="8">
    <source>
        <dbReference type="ARBA" id="ARBA00023033"/>
    </source>
</evidence>
<dbReference type="PRINTS" id="PR00463">
    <property type="entry name" value="EP450I"/>
</dbReference>
<keyword evidence="7 9" id="KW-0408">Iron</keyword>
<name>A0A2G8SL88_9APHY</name>
<dbReference type="PANTHER" id="PTHR24305:SF166">
    <property type="entry name" value="CYTOCHROME P450 12A4, MITOCHONDRIAL-RELATED"/>
    <property type="match status" value="1"/>
</dbReference>
<keyword evidence="12" id="KW-1185">Reference proteome</keyword>
<dbReference type="EMBL" id="AYKW01000005">
    <property type="protein sequence ID" value="PIL34527.1"/>
    <property type="molecule type" value="Genomic_DNA"/>
</dbReference>
<dbReference type="InterPro" id="IPR036396">
    <property type="entry name" value="Cyt_P450_sf"/>
</dbReference>
<keyword evidence="8" id="KW-0503">Monooxygenase</keyword>
<dbReference type="PANTHER" id="PTHR24305">
    <property type="entry name" value="CYTOCHROME P450"/>
    <property type="match status" value="1"/>
</dbReference>
<dbReference type="AlphaFoldDB" id="A0A2G8SL88"/>
<dbReference type="Pfam" id="PF00067">
    <property type="entry name" value="p450"/>
    <property type="match status" value="1"/>
</dbReference>
<dbReference type="OrthoDB" id="1470350at2759"/>
<feature type="binding site" description="axial binding residue" evidence="9">
    <location>
        <position position="490"/>
    </location>
    <ligand>
        <name>heme</name>
        <dbReference type="ChEBI" id="CHEBI:30413"/>
    </ligand>
    <ligandPart>
        <name>Fe</name>
        <dbReference type="ChEBI" id="CHEBI:18248"/>
    </ligandPart>
</feature>
<protein>
    <submittedName>
        <fullName evidence="11">Cytochrome P450</fullName>
    </submittedName>
</protein>
<sequence length="548" mass="60397">MVERLLLAASGGVGIILYALWCTVGHYLKRSPLDNLPGPAPAFLISGQDGQLPPRQSENFWNNLARTYGPVSRFYGQFGRRMLVIHDPKALYTVLVEDQEFFTKNFAPSNEMMVLLGPGLASTGGTQHKKQRKLLNPVFSLSHLRDLSRIFYDVANKAQKAIGSRISADGAAGIMDVNGWMARTTLEILGQAGLGYSFDDFVEDETDEYGKSVKLFLVAFSSVPLFSPIVAGLSHYMSDTHMRRFLSIFPSKELRGLIQISGTIWRRSREIVEEKKDALHKGGDAMLQEVGEGKDIMSICLKANMAASDKEKLSEEELIAQMSTFIVAGMDTTSNALSRILHLLAQNPAVQNKLRAELVEARGVSDGEADIPYDDLMKLPYLDAVCRETLRVFAPVALSARTAAKDSVVPLTSSVRGRDGKNVHEVIVPRGTIVIVHYQASNTNPAVWGEDADEWKPERWLAPLPGSVEEARIPGMYSNLMTFAAGSRSCIGFKFSELEMKVVLAVLLPKFSFELTDKQITWNSSAITFPTMGEESSKPEMLLKVAAL</sequence>
<dbReference type="Gene3D" id="1.10.630.10">
    <property type="entry name" value="Cytochrome P450"/>
    <property type="match status" value="1"/>
</dbReference>
<comment type="cofactor">
    <cofactor evidence="1 9">
        <name>heme</name>
        <dbReference type="ChEBI" id="CHEBI:30413"/>
    </cofactor>
</comment>
<dbReference type="CDD" id="cd11069">
    <property type="entry name" value="CYP_FUM15-like"/>
    <property type="match status" value="1"/>
</dbReference>
<dbReference type="GO" id="GO:0016705">
    <property type="term" value="F:oxidoreductase activity, acting on paired donors, with incorporation or reduction of molecular oxygen"/>
    <property type="evidence" value="ECO:0007669"/>
    <property type="project" value="InterPro"/>
</dbReference>
<evidence type="ECO:0000256" key="1">
    <source>
        <dbReference type="ARBA" id="ARBA00001971"/>
    </source>
</evidence>
<dbReference type="SUPFAM" id="SSF48264">
    <property type="entry name" value="Cytochrome P450"/>
    <property type="match status" value="1"/>
</dbReference>
<accession>A0A2G8SL88</accession>
<gene>
    <name evidence="11" type="ORF">GSI_03305</name>
</gene>
<comment type="similarity">
    <text evidence="3">Belongs to the cytochrome P450 family.</text>
</comment>
<dbReference type="STRING" id="1077348.A0A2G8SL88"/>